<organism evidence="2 3">
    <name type="scientific">Paralvinella palmiformis</name>
    <dbReference type="NCBI Taxonomy" id="53620"/>
    <lineage>
        <taxon>Eukaryota</taxon>
        <taxon>Metazoa</taxon>
        <taxon>Spiralia</taxon>
        <taxon>Lophotrochozoa</taxon>
        <taxon>Annelida</taxon>
        <taxon>Polychaeta</taxon>
        <taxon>Sedentaria</taxon>
        <taxon>Canalipalpata</taxon>
        <taxon>Terebellida</taxon>
        <taxon>Terebelliformia</taxon>
        <taxon>Alvinellidae</taxon>
        <taxon>Paralvinella</taxon>
    </lineage>
</organism>
<proteinExistence type="predicted"/>
<evidence type="ECO:0000313" key="3">
    <source>
        <dbReference type="Proteomes" id="UP001208570"/>
    </source>
</evidence>
<keyword evidence="3" id="KW-1185">Reference proteome</keyword>
<evidence type="ECO:0000256" key="1">
    <source>
        <dbReference type="SAM" id="MobiDB-lite"/>
    </source>
</evidence>
<feature type="region of interest" description="Disordered" evidence="1">
    <location>
        <begin position="124"/>
        <end position="209"/>
    </location>
</feature>
<accession>A0AAD9KEH6</accession>
<evidence type="ECO:0000313" key="2">
    <source>
        <dbReference type="EMBL" id="KAK2169782.1"/>
    </source>
</evidence>
<feature type="region of interest" description="Disordered" evidence="1">
    <location>
        <begin position="1"/>
        <end position="29"/>
    </location>
</feature>
<sequence>MDPRCVSTVSEAPSHEGSGEVGGDTLKTGFLSVHPNGKSAESELFSSGYADSMEADINSKREGSFNFSPQSSPKVDDCSNIAGSMSPGVDPITLNACSVSRGDAPSRACQQELPLLGRECNPDDFGEQWASGERDVSGEFSTPGQNNQADGVVSFESTLPLTNDNDPRVESTDPEGGANSVHESTTTDTKRVLINGDEGCNQIRESNEH</sequence>
<feature type="compositionally biased region" description="Polar residues" evidence="1">
    <location>
        <begin position="139"/>
        <end position="164"/>
    </location>
</feature>
<protein>
    <submittedName>
        <fullName evidence="2">Uncharacterized protein</fullName>
    </submittedName>
</protein>
<name>A0AAD9KEH6_9ANNE</name>
<reference evidence="2" key="1">
    <citation type="journal article" date="2023" name="Mol. Biol. Evol.">
        <title>Third-Generation Sequencing Reveals the Adaptive Role of the Epigenome in Three Deep-Sea Polychaetes.</title>
        <authorList>
            <person name="Perez M."/>
            <person name="Aroh O."/>
            <person name="Sun Y."/>
            <person name="Lan Y."/>
            <person name="Juniper S.K."/>
            <person name="Young C.R."/>
            <person name="Angers B."/>
            <person name="Qian P.Y."/>
        </authorList>
    </citation>
    <scope>NUCLEOTIDE SEQUENCE</scope>
    <source>
        <strain evidence="2">P08H-3</strain>
    </source>
</reference>
<dbReference type="Proteomes" id="UP001208570">
    <property type="component" value="Unassembled WGS sequence"/>
</dbReference>
<comment type="caution">
    <text evidence="2">The sequence shown here is derived from an EMBL/GenBank/DDBJ whole genome shotgun (WGS) entry which is preliminary data.</text>
</comment>
<dbReference type="EMBL" id="JAODUP010000007">
    <property type="protein sequence ID" value="KAK2169782.1"/>
    <property type="molecule type" value="Genomic_DNA"/>
</dbReference>
<dbReference type="AlphaFoldDB" id="A0AAD9KEH6"/>
<gene>
    <name evidence="2" type="ORF">LSH36_7g16102</name>
</gene>